<keyword evidence="15" id="KW-1185">Reference proteome</keyword>
<keyword evidence="6 11" id="KW-1133">Transmembrane helix</keyword>
<evidence type="ECO:0000256" key="4">
    <source>
        <dbReference type="ARBA" id="ARBA00022475"/>
    </source>
</evidence>
<evidence type="ECO:0000256" key="9">
    <source>
        <dbReference type="PIRNR" id="PIRNR004862"/>
    </source>
</evidence>
<dbReference type="InterPro" id="IPR006182">
    <property type="entry name" value="FliF_N_dom"/>
</dbReference>
<dbReference type="Pfam" id="PF01514">
    <property type="entry name" value="YscJ_FliF"/>
    <property type="match status" value="1"/>
</dbReference>
<comment type="subcellular location">
    <subcellularLocation>
        <location evidence="1 9">Bacterial flagellum basal body</location>
    </subcellularLocation>
    <subcellularLocation>
        <location evidence="2">Cell membrane</location>
        <topology evidence="2">Multi-pass membrane protein</topology>
    </subcellularLocation>
</comment>
<dbReference type="PIRSF" id="PIRSF004862">
    <property type="entry name" value="FliF"/>
    <property type="match status" value="1"/>
</dbReference>
<dbReference type="NCBIfam" id="TIGR00206">
    <property type="entry name" value="fliF"/>
    <property type="match status" value="1"/>
</dbReference>
<reference evidence="14 15" key="1">
    <citation type="journal article" date="2020" name="Int. J. Syst. Evol. Microbiol.">
        <title>Novel acetic acid bacteria from cider fermentations: Acetobacter conturbans sp. nov. and Acetobacter fallax sp. nov.</title>
        <authorList>
            <person name="Sombolestani A.S."/>
            <person name="Cleenwerck I."/>
            <person name="Cnockaert M."/>
            <person name="Borremans W."/>
            <person name="Wieme A.D."/>
            <person name="De Vuyst L."/>
            <person name="Vandamme P."/>
        </authorList>
    </citation>
    <scope>NUCLEOTIDE SEQUENCE [LARGE SCALE GENOMIC DNA]</scope>
    <source>
        <strain evidence="14 15">LMG 1627</strain>
    </source>
</reference>
<dbReference type="Gene3D" id="3.30.300.30">
    <property type="match status" value="1"/>
</dbReference>
<dbReference type="Pfam" id="PF08345">
    <property type="entry name" value="YscJ_FliF_C"/>
    <property type="match status" value="1"/>
</dbReference>
<keyword evidence="8 9" id="KW-0975">Bacterial flagellum</keyword>
<feature type="domain" description="Flagellar M-ring C-terminal" evidence="13">
    <location>
        <begin position="246"/>
        <end position="405"/>
    </location>
</feature>
<dbReference type="PRINTS" id="PR01009">
    <property type="entry name" value="FLGMRINGFLIF"/>
</dbReference>
<dbReference type="InterPro" id="IPR045851">
    <property type="entry name" value="AMP-bd_C_sf"/>
</dbReference>
<dbReference type="PANTHER" id="PTHR30046">
    <property type="entry name" value="FLAGELLAR M-RING PROTEIN"/>
    <property type="match status" value="1"/>
</dbReference>
<comment type="similarity">
    <text evidence="3 9">Belongs to the FliF family.</text>
</comment>
<feature type="compositionally biased region" description="Polar residues" evidence="10">
    <location>
        <begin position="281"/>
        <end position="318"/>
    </location>
</feature>
<dbReference type="InterPro" id="IPR043427">
    <property type="entry name" value="YscJ/FliF"/>
</dbReference>
<evidence type="ECO:0000259" key="12">
    <source>
        <dbReference type="Pfam" id="PF01514"/>
    </source>
</evidence>
<keyword evidence="14" id="KW-0969">Cilium</keyword>
<dbReference type="RefSeq" id="WP_173570728.1">
    <property type="nucleotide sequence ID" value="NZ_WOSY01000011.1"/>
</dbReference>
<keyword evidence="5 11" id="KW-0812">Transmembrane</keyword>
<evidence type="ECO:0000256" key="3">
    <source>
        <dbReference type="ARBA" id="ARBA00007971"/>
    </source>
</evidence>
<evidence type="ECO:0000256" key="1">
    <source>
        <dbReference type="ARBA" id="ARBA00004117"/>
    </source>
</evidence>
<evidence type="ECO:0000256" key="5">
    <source>
        <dbReference type="ARBA" id="ARBA00022692"/>
    </source>
</evidence>
<organism evidence="14 15">
    <name type="scientific">Acetobacter conturbans</name>
    <dbReference type="NCBI Taxonomy" id="1737472"/>
    <lineage>
        <taxon>Bacteria</taxon>
        <taxon>Pseudomonadati</taxon>
        <taxon>Pseudomonadota</taxon>
        <taxon>Alphaproteobacteria</taxon>
        <taxon>Acetobacterales</taxon>
        <taxon>Acetobacteraceae</taxon>
        <taxon>Acetobacter</taxon>
    </lineage>
</organism>
<feature type="domain" description="Flagellar M-ring N-terminal" evidence="12">
    <location>
        <begin position="40"/>
        <end position="212"/>
    </location>
</feature>
<feature type="region of interest" description="Disordered" evidence="10">
    <location>
        <begin position="271"/>
        <end position="335"/>
    </location>
</feature>
<evidence type="ECO:0000313" key="15">
    <source>
        <dbReference type="Proteomes" id="UP000631653"/>
    </source>
</evidence>
<dbReference type="PANTHER" id="PTHR30046:SF0">
    <property type="entry name" value="FLAGELLAR M-RING PROTEIN"/>
    <property type="match status" value="1"/>
</dbReference>
<protein>
    <recommendedName>
        <fullName evidence="9">Flagellar M-ring protein</fullName>
    </recommendedName>
</protein>
<evidence type="ECO:0000256" key="6">
    <source>
        <dbReference type="ARBA" id="ARBA00022989"/>
    </source>
</evidence>
<keyword evidence="4" id="KW-1003">Cell membrane</keyword>
<keyword evidence="14" id="KW-0282">Flagellum</keyword>
<name>A0ABX0K2P2_9PROT</name>
<gene>
    <name evidence="14" type="primary">fliF</name>
    <name evidence="14" type="ORF">GOB81_12305</name>
</gene>
<keyword evidence="7 11" id="KW-0472">Membrane</keyword>
<evidence type="ECO:0000256" key="2">
    <source>
        <dbReference type="ARBA" id="ARBA00004651"/>
    </source>
</evidence>
<evidence type="ECO:0000259" key="13">
    <source>
        <dbReference type="Pfam" id="PF08345"/>
    </source>
</evidence>
<keyword evidence="14" id="KW-0966">Cell projection</keyword>
<evidence type="ECO:0000256" key="8">
    <source>
        <dbReference type="ARBA" id="ARBA00023143"/>
    </source>
</evidence>
<evidence type="ECO:0000313" key="14">
    <source>
        <dbReference type="EMBL" id="NHN89404.1"/>
    </source>
</evidence>
<accession>A0ABX0K2P2</accession>
<dbReference type="InterPro" id="IPR000067">
    <property type="entry name" value="FlgMring_FliF"/>
</dbReference>
<dbReference type="InterPro" id="IPR013556">
    <property type="entry name" value="Flag_M-ring_C"/>
</dbReference>
<comment type="function">
    <text evidence="9">The M ring may be actively involved in energy transduction.</text>
</comment>
<dbReference type="EMBL" id="WOSY01000011">
    <property type="protein sequence ID" value="NHN89404.1"/>
    <property type="molecule type" value="Genomic_DNA"/>
</dbReference>
<comment type="caution">
    <text evidence="14">The sequence shown here is derived from an EMBL/GenBank/DDBJ whole genome shotgun (WGS) entry which is preliminary data.</text>
</comment>
<evidence type="ECO:0000256" key="11">
    <source>
        <dbReference type="SAM" id="Phobius"/>
    </source>
</evidence>
<feature type="compositionally biased region" description="Basic and acidic residues" evidence="10">
    <location>
        <begin position="319"/>
        <end position="334"/>
    </location>
</feature>
<sequence>MKAIFSSLKTLGLPRLVALGAVGLGMMGMLTVFAFHGGQHASALLYRDLDLREAAQMADDLEKAHISHSVSDQGDTIYVAPDQVAAARLLLARDSLPSGGSVGYEIFDHANTLTTTEFEQHIDETRALEGELERSIRLIHGVKNARVHLVLPHREMFSSDQQPAQASVLLTMGGSRLDKESVQAVLNLVSAATPGLSPQNISIIDSRGNVLARPGERDSATALAQTIDEQRQAMEGRLSQTVESMLMPTLGVGHVRAEASVLMNLDRVHETQESYDPDQQVLRSQQTTNDKSANTEGQQSTTVANNLPNANAGQQHNGSQEDRREETDNYEIGKRVRTVVQDQPRVSHISLAVMVDGKTTKGADGKEEWAPLDKAELERITTLAKTAIGFDEKRGDTVNVVSMRFASDAGEALPAHATWMGLPVEKSDITQLLRTLAPGLFIFLALLFFAKPLLKKGSSETEGTDALALADAGGNNAGRAAIPLTEQGALGQASGLGTQLALEGPKEDLPDFMNLSGIEGRLKASAIRHVRELAAKDPEESLAIIRSWLMPQHEG</sequence>
<feature type="transmembrane region" description="Helical" evidence="11">
    <location>
        <begin position="12"/>
        <end position="35"/>
    </location>
</feature>
<evidence type="ECO:0000256" key="7">
    <source>
        <dbReference type="ARBA" id="ARBA00023136"/>
    </source>
</evidence>
<proteinExistence type="inferred from homology"/>
<evidence type="ECO:0000256" key="10">
    <source>
        <dbReference type="SAM" id="MobiDB-lite"/>
    </source>
</evidence>
<dbReference type="Proteomes" id="UP000631653">
    <property type="component" value="Unassembled WGS sequence"/>
</dbReference>